<dbReference type="AlphaFoldDB" id="A0A562SGZ8"/>
<proteinExistence type="predicted"/>
<organism evidence="1 2">
    <name type="scientific">Lacibacter cauensis</name>
    <dbReference type="NCBI Taxonomy" id="510947"/>
    <lineage>
        <taxon>Bacteria</taxon>
        <taxon>Pseudomonadati</taxon>
        <taxon>Bacteroidota</taxon>
        <taxon>Chitinophagia</taxon>
        <taxon>Chitinophagales</taxon>
        <taxon>Chitinophagaceae</taxon>
        <taxon>Lacibacter</taxon>
    </lineage>
</organism>
<evidence type="ECO:0000313" key="1">
    <source>
        <dbReference type="EMBL" id="TWI80541.1"/>
    </source>
</evidence>
<dbReference type="EMBL" id="VLLE01000005">
    <property type="protein sequence ID" value="TWI80541.1"/>
    <property type="molecule type" value="Genomic_DNA"/>
</dbReference>
<name>A0A562SGZ8_9BACT</name>
<sequence>MALRLIFFTVILLKSMVQVPINNLYNTLTTLPRKIAVKTSSIPRHHKNETIHYFTMTNNVKPQRIAICAKDIVQLYACSESTARRKIQLVRDVLAKTEKQTVTIKDFCTVHGLDYVETLQYLELI</sequence>
<reference evidence="1 2" key="1">
    <citation type="journal article" date="2015" name="Stand. Genomic Sci.">
        <title>Genomic Encyclopedia of Bacterial and Archaeal Type Strains, Phase III: the genomes of soil and plant-associated and newly described type strains.</title>
        <authorList>
            <person name="Whitman W.B."/>
            <person name="Woyke T."/>
            <person name="Klenk H.P."/>
            <person name="Zhou Y."/>
            <person name="Lilburn T.G."/>
            <person name="Beck B.J."/>
            <person name="De Vos P."/>
            <person name="Vandamme P."/>
            <person name="Eisen J.A."/>
            <person name="Garrity G."/>
            <person name="Hugenholtz P."/>
            <person name="Kyrpides N.C."/>
        </authorList>
    </citation>
    <scope>NUCLEOTIDE SEQUENCE [LARGE SCALE GENOMIC DNA]</scope>
    <source>
        <strain evidence="1 2">CGMCC 1.7271</strain>
    </source>
</reference>
<keyword evidence="2" id="KW-1185">Reference proteome</keyword>
<protein>
    <submittedName>
        <fullName evidence="1">Uncharacterized protein</fullName>
    </submittedName>
</protein>
<gene>
    <name evidence="1" type="ORF">IQ13_3219</name>
</gene>
<accession>A0A562SGZ8</accession>
<comment type="caution">
    <text evidence="1">The sequence shown here is derived from an EMBL/GenBank/DDBJ whole genome shotgun (WGS) entry which is preliminary data.</text>
</comment>
<evidence type="ECO:0000313" key="2">
    <source>
        <dbReference type="Proteomes" id="UP000316167"/>
    </source>
</evidence>
<dbReference type="Proteomes" id="UP000316167">
    <property type="component" value="Unassembled WGS sequence"/>
</dbReference>